<dbReference type="OrthoDB" id="410104at2759"/>
<organism evidence="1 2">
    <name type="scientific">Haemonchus contortus</name>
    <name type="common">Barber pole worm</name>
    <dbReference type="NCBI Taxonomy" id="6289"/>
    <lineage>
        <taxon>Eukaryota</taxon>
        <taxon>Metazoa</taxon>
        <taxon>Ecdysozoa</taxon>
        <taxon>Nematoda</taxon>
        <taxon>Chromadorea</taxon>
        <taxon>Rhabditida</taxon>
        <taxon>Rhabditina</taxon>
        <taxon>Rhabditomorpha</taxon>
        <taxon>Strongyloidea</taxon>
        <taxon>Trichostrongylidae</taxon>
        <taxon>Haemonchus</taxon>
    </lineage>
</organism>
<reference evidence="2" key="1">
    <citation type="submission" date="2020-12" db="UniProtKB">
        <authorList>
            <consortium name="WormBaseParasite"/>
        </authorList>
    </citation>
    <scope>IDENTIFICATION</scope>
    <source>
        <strain evidence="2">MHco3</strain>
    </source>
</reference>
<proteinExistence type="predicted"/>
<protein>
    <submittedName>
        <fullName evidence="2">Reverse transcriptase domain-containing protein</fullName>
    </submittedName>
</protein>
<evidence type="ECO:0000313" key="1">
    <source>
        <dbReference type="Proteomes" id="UP000025227"/>
    </source>
</evidence>
<keyword evidence="1" id="KW-1185">Reference proteome</keyword>
<dbReference type="WBParaSite" id="HCON_00044120-00001">
    <property type="protein sequence ID" value="HCON_00044120-00001"/>
    <property type="gene ID" value="HCON_00044120"/>
</dbReference>
<name>A0A7I5E7A2_HAECO</name>
<dbReference type="AlphaFoldDB" id="A0A7I5E7A2"/>
<accession>A0A7I5E7A2</accession>
<dbReference type="Proteomes" id="UP000025227">
    <property type="component" value="Unplaced"/>
</dbReference>
<sequence length="143" mass="16453">MLNHDWERRGYPVNGKKVNNLRFAVEIVLISSSTAEMEKTVNELNAISRRIGLAMSVSKTQLMVNKWCDTGTARLHGKTLQRVKVSGKRAEHDESYIPPELYRKRRAAWAAFDSIREVTDRTAIPTSRHRHSALQYCQRLLCD</sequence>
<evidence type="ECO:0000313" key="2">
    <source>
        <dbReference type="WBParaSite" id="HCON_00044120-00001"/>
    </source>
</evidence>